<accession>A0A2T0R8F2</accession>
<dbReference type="Proteomes" id="UP000238083">
    <property type="component" value="Unassembled WGS sequence"/>
</dbReference>
<dbReference type="GO" id="GO:0016747">
    <property type="term" value="F:acyltransferase activity, transferring groups other than amino-acyl groups"/>
    <property type="evidence" value="ECO:0007669"/>
    <property type="project" value="InterPro"/>
</dbReference>
<dbReference type="GO" id="GO:0009100">
    <property type="term" value="P:glycoprotein metabolic process"/>
    <property type="evidence" value="ECO:0007669"/>
    <property type="project" value="TreeGrafter"/>
</dbReference>
<sequence>MEASRSSDTGTVVRGVSAQDVPALREICRVTGDSGGDASALTAFPDLLGDVYAAPYAHHEAAFGSVVVDEGGPAGYVLGCLDTAAFERWREEHWWPGLRRQLPAAEEFAGRFDEWLLRIVHTGVAPEPVWSTHPSHLHIDLLPRVQGRGIGRRLIERVCAQLAAAGSPGVHLGVSARNPGAVEFYRRNGFVELSRTAAAHTFGRELSSTGSPSDAP</sequence>
<dbReference type="InterPro" id="IPR016181">
    <property type="entry name" value="Acyl_CoA_acyltransferase"/>
</dbReference>
<dbReference type="AlphaFoldDB" id="A0A2T0R8F2"/>
<dbReference type="Pfam" id="PF13508">
    <property type="entry name" value="Acetyltransf_7"/>
    <property type="match status" value="1"/>
</dbReference>
<feature type="domain" description="N-acetyltransferase" evidence="1">
    <location>
        <begin position="66"/>
        <end position="211"/>
    </location>
</feature>
<dbReference type="InterPro" id="IPR051822">
    <property type="entry name" value="Glycosyl_Hydrolase_84"/>
</dbReference>
<proteinExistence type="predicted"/>
<organism evidence="2 3">
    <name type="scientific">Kineococcus rhizosphaerae</name>
    <dbReference type="NCBI Taxonomy" id="559628"/>
    <lineage>
        <taxon>Bacteria</taxon>
        <taxon>Bacillati</taxon>
        <taxon>Actinomycetota</taxon>
        <taxon>Actinomycetes</taxon>
        <taxon>Kineosporiales</taxon>
        <taxon>Kineosporiaceae</taxon>
        <taxon>Kineococcus</taxon>
    </lineage>
</organism>
<dbReference type="PANTHER" id="PTHR13170:SF16">
    <property type="entry name" value="PROTEIN O-GLCNACASE"/>
    <property type="match status" value="1"/>
</dbReference>
<dbReference type="PANTHER" id="PTHR13170">
    <property type="entry name" value="O-GLCNACASE"/>
    <property type="match status" value="1"/>
</dbReference>
<keyword evidence="3" id="KW-1185">Reference proteome</keyword>
<reference evidence="2 3" key="1">
    <citation type="submission" date="2018-03" db="EMBL/GenBank/DDBJ databases">
        <title>Genomic Encyclopedia of Archaeal and Bacterial Type Strains, Phase II (KMG-II): from individual species to whole genera.</title>
        <authorList>
            <person name="Goeker M."/>
        </authorList>
    </citation>
    <scope>NUCLEOTIDE SEQUENCE [LARGE SCALE GENOMIC DNA]</scope>
    <source>
        <strain evidence="2 3">DSM 19711</strain>
    </source>
</reference>
<dbReference type="InterPro" id="IPR000182">
    <property type="entry name" value="GNAT_dom"/>
</dbReference>
<evidence type="ECO:0000259" key="1">
    <source>
        <dbReference type="PROSITE" id="PS51186"/>
    </source>
</evidence>
<dbReference type="SUPFAM" id="SSF55729">
    <property type="entry name" value="Acyl-CoA N-acyltransferases (Nat)"/>
    <property type="match status" value="1"/>
</dbReference>
<dbReference type="GO" id="GO:0016231">
    <property type="term" value="F:beta-N-acetylglucosaminidase activity"/>
    <property type="evidence" value="ECO:0007669"/>
    <property type="project" value="TreeGrafter"/>
</dbReference>
<dbReference type="RefSeq" id="WP_211298433.1">
    <property type="nucleotide sequence ID" value="NZ_PVZF01000002.1"/>
</dbReference>
<comment type="caution">
    <text evidence="2">The sequence shown here is derived from an EMBL/GenBank/DDBJ whole genome shotgun (WGS) entry which is preliminary data.</text>
</comment>
<dbReference type="EMBL" id="PVZF01000002">
    <property type="protein sequence ID" value="PRY17451.1"/>
    <property type="molecule type" value="Genomic_DNA"/>
</dbReference>
<evidence type="ECO:0000313" key="3">
    <source>
        <dbReference type="Proteomes" id="UP000238083"/>
    </source>
</evidence>
<gene>
    <name evidence="2" type="ORF">CLV37_102414</name>
</gene>
<keyword evidence="2" id="KW-0808">Transferase</keyword>
<dbReference type="PROSITE" id="PS51186">
    <property type="entry name" value="GNAT"/>
    <property type="match status" value="1"/>
</dbReference>
<dbReference type="Gene3D" id="3.40.630.30">
    <property type="match status" value="1"/>
</dbReference>
<dbReference type="CDD" id="cd04301">
    <property type="entry name" value="NAT_SF"/>
    <property type="match status" value="1"/>
</dbReference>
<protein>
    <submittedName>
        <fullName evidence="2">Acetyltransferase (GNAT) family protein</fullName>
    </submittedName>
</protein>
<name>A0A2T0R8F2_9ACTN</name>
<evidence type="ECO:0000313" key="2">
    <source>
        <dbReference type="EMBL" id="PRY17451.1"/>
    </source>
</evidence>